<proteinExistence type="predicted"/>
<dbReference type="Proteomes" id="UP000578091">
    <property type="component" value="Unassembled WGS sequence"/>
</dbReference>
<keyword evidence="3" id="KW-1185">Reference proteome</keyword>
<gene>
    <name evidence="2" type="ORF">H0E84_19595</name>
</gene>
<dbReference type="AlphaFoldDB" id="A0A853JIQ6"/>
<dbReference type="RefSeq" id="WP_180680343.1">
    <property type="nucleotide sequence ID" value="NZ_JACCKA010000094.1"/>
</dbReference>
<accession>A0A853JIQ6</accession>
<reference evidence="2 3" key="1">
    <citation type="submission" date="2020-07" db="EMBL/GenBank/DDBJ databases">
        <title>Luteimonas sp. SJ-92.</title>
        <authorList>
            <person name="Huang X.-X."/>
            <person name="Xu L."/>
            <person name="Sun J.-Q."/>
        </authorList>
    </citation>
    <scope>NUCLEOTIDE SEQUENCE [LARGE SCALE GENOMIC DNA]</scope>
    <source>
        <strain evidence="2 3">SJ-92</strain>
    </source>
</reference>
<feature type="region of interest" description="Disordered" evidence="1">
    <location>
        <begin position="20"/>
        <end position="51"/>
    </location>
</feature>
<evidence type="ECO:0000256" key="1">
    <source>
        <dbReference type="SAM" id="MobiDB-lite"/>
    </source>
</evidence>
<evidence type="ECO:0008006" key="4">
    <source>
        <dbReference type="Google" id="ProtNLM"/>
    </source>
</evidence>
<protein>
    <recommendedName>
        <fullName evidence="4">Lipoprotein</fullName>
    </recommendedName>
</protein>
<organism evidence="2 3">
    <name type="scientific">Luteimonas salinisoli</name>
    <dbReference type="NCBI Taxonomy" id="2752307"/>
    <lineage>
        <taxon>Bacteria</taxon>
        <taxon>Pseudomonadati</taxon>
        <taxon>Pseudomonadota</taxon>
        <taxon>Gammaproteobacteria</taxon>
        <taxon>Lysobacterales</taxon>
        <taxon>Lysobacteraceae</taxon>
        <taxon>Luteimonas</taxon>
    </lineage>
</organism>
<dbReference type="PROSITE" id="PS51257">
    <property type="entry name" value="PROKAR_LIPOPROTEIN"/>
    <property type="match status" value="1"/>
</dbReference>
<name>A0A853JIQ6_9GAMM</name>
<evidence type="ECO:0000313" key="3">
    <source>
        <dbReference type="Proteomes" id="UP000578091"/>
    </source>
</evidence>
<comment type="caution">
    <text evidence="2">The sequence shown here is derived from an EMBL/GenBank/DDBJ whole genome shotgun (WGS) entry which is preliminary data.</text>
</comment>
<evidence type="ECO:0000313" key="2">
    <source>
        <dbReference type="EMBL" id="NZA28582.1"/>
    </source>
</evidence>
<sequence length="184" mass="19611">MNGRLALTAMMLLAAACGRGPDSPTQAEAEKPVRSISSEPTDAQAATPGHSNQRVALASGEVLEVADGVAVLRGPDGAKLAENARVIRRPDPGGACLADGFRAAEAASEGFVLRNQLCSGWFFIEEVMTFAPSGDGYVLVRFSATYLDRRTAEPDGAPRVLTESELGHRRFQDLDPDDLYSQFD</sequence>
<dbReference type="EMBL" id="JACCKA010000094">
    <property type="protein sequence ID" value="NZA28582.1"/>
    <property type="molecule type" value="Genomic_DNA"/>
</dbReference>